<proteinExistence type="predicted"/>
<evidence type="ECO:0000256" key="2">
    <source>
        <dbReference type="SAM" id="Phobius"/>
    </source>
</evidence>
<feature type="chain" id="PRO_5017691316" description="Tetratricopeptide repeat protein" evidence="3">
    <location>
        <begin position="25"/>
        <end position="1216"/>
    </location>
</feature>
<feature type="region of interest" description="Disordered" evidence="1">
    <location>
        <begin position="1099"/>
        <end position="1216"/>
    </location>
</feature>
<evidence type="ECO:0000313" key="4">
    <source>
        <dbReference type="EMBL" id="HCO25118.1"/>
    </source>
</evidence>
<evidence type="ECO:0000256" key="1">
    <source>
        <dbReference type="SAM" id="MobiDB-lite"/>
    </source>
</evidence>
<comment type="caution">
    <text evidence="4">The sequence shown here is derived from an EMBL/GenBank/DDBJ whole genome shotgun (WGS) entry which is preliminary data.</text>
</comment>
<dbReference type="Gene3D" id="1.25.40.10">
    <property type="entry name" value="Tetratricopeptide repeat domain"/>
    <property type="match status" value="2"/>
</dbReference>
<keyword evidence="2" id="KW-0472">Membrane</keyword>
<dbReference type="AlphaFoldDB" id="A0A3D3RAJ3"/>
<feature type="signal peptide" evidence="3">
    <location>
        <begin position="1"/>
        <end position="24"/>
    </location>
</feature>
<feature type="compositionally biased region" description="Basic and acidic residues" evidence="1">
    <location>
        <begin position="1207"/>
        <end position="1216"/>
    </location>
</feature>
<dbReference type="EMBL" id="DQAY01000118">
    <property type="protein sequence ID" value="HCO25118.1"/>
    <property type="molecule type" value="Genomic_DNA"/>
</dbReference>
<keyword evidence="2" id="KW-1133">Transmembrane helix</keyword>
<evidence type="ECO:0000256" key="3">
    <source>
        <dbReference type="SAM" id="SignalP"/>
    </source>
</evidence>
<feature type="compositionally biased region" description="Basic and acidic residues" evidence="1">
    <location>
        <begin position="1134"/>
        <end position="1165"/>
    </location>
</feature>
<feature type="compositionally biased region" description="Pro residues" evidence="1">
    <location>
        <begin position="1104"/>
        <end position="1113"/>
    </location>
</feature>
<gene>
    <name evidence="4" type="ORF">DIT97_19595</name>
</gene>
<feature type="transmembrane region" description="Helical" evidence="2">
    <location>
        <begin position="1060"/>
        <end position="1079"/>
    </location>
</feature>
<dbReference type="Proteomes" id="UP000263642">
    <property type="component" value="Unassembled WGS sequence"/>
</dbReference>
<reference evidence="4 5" key="1">
    <citation type="journal article" date="2018" name="Nat. Biotechnol.">
        <title>A standardized bacterial taxonomy based on genome phylogeny substantially revises the tree of life.</title>
        <authorList>
            <person name="Parks D.H."/>
            <person name="Chuvochina M."/>
            <person name="Waite D.W."/>
            <person name="Rinke C."/>
            <person name="Skarshewski A."/>
            <person name="Chaumeil P.A."/>
            <person name="Hugenholtz P."/>
        </authorList>
    </citation>
    <scope>NUCLEOTIDE SEQUENCE [LARGE SCALE GENOMIC DNA]</scope>
    <source>
        <strain evidence="4">UBA9375</strain>
    </source>
</reference>
<evidence type="ECO:0008006" key="6">
    <source>
        <dbReference type="Google" id="ProtNLM"/>
    </source>
</evidence>
<dbReference type="SUPFAM" id="SSF48452">
    <property type="entry name" value="TPR-like"/>
    <property type="match status" value="2"/>
</dbReference>
<accession>A0A3D3RAJ3</accession>
<keyword evidence="2" id="KW-0812">Transmembrane</keyword>
<dbReference type="InterPro" id="IPR011990">
    <property type="entry name" value="TPR-like_helical_dom_sf"/>
</dbReference>
<keyword evidence="3" id="KW-0732">Signal</keyword>
<organism evidence="4 5">
    <name type="scientific">Gimesia maris</name>
    <dbReference type="NCBI Taxonomy" id="122"/>
    <lineage>
        <taxon>Bacteria</taxon>
        <taxon>Pseudomonadati</taxon>
        <taxon>Planctomycetota</taxon>
        <taxon>Planctomycetia</taxon>
        <taxon>Planctomycetales</taxon>
        <taxon>Planctomycetaceae</taxon>
        <taxon>Gimesia</taxon>
    </lineage>
</organism>
<protein>
    <recommendedName>
        <fullName evidence="6">Tetratricopeptide repeat protein</fullName>
    </recommendedName>
</protein>
<name>A0A3D3RAJ3_9PLAN</name>
<sequence>MRLFHFVSIVSLFTIMTMVSSVSAEEQYLEFLQGLRDKNYHDTALQYLDQIAADKATPKEIQELIPFERAMTLMMFSRTQTQPEEQEETLNLALAQLALFTKQYPNHPMAGTANTERGKIILEKAEVEGRKAQSPAEQNNKKAHQEAARKLVAQARDIFQKAYNLHEKTWKSFPATFIDKQKEPERYEARAKAEIQFMSAQLDLAQCTYAEAQTYDPDSADFNRLLKKAAEEYAKIHERYRSQVGGLYARMWQGKCFEEQGELGQALGIYNELLGHPGKSSAIKGLKDNCLQFRLICLNDEKKKDYQLVINEAEEWLKDNRSRSRTAIGQGITWELARAQEALANQESTKKGDQDRILRQALANARFVNAFRGKYRDVSRLMVGRINAKIQGNSGGDPQDFATAYGLGQDRNKQTKTLKDKLAAAKTPADKKKAQVELTQFMEETARILRIALKLADNKTDPKELDHARFLLSYTYYNLRRSYECAILAEFVAKSDDKVNGGMSLDAAYLALAGYLQAYNDSPKDLRYVDNQHMEAICNLITSRWPESGRANDARIQLGNIYSSTERPAEAAKWFSQVPPAAPQYTDAQIRAGQAYWNSYLTAMSRRSETKPENAKQWSELAEKHLRTGIAATLKSLPPEAKTPENLTAAKTSLAQIALNNGKYQEAIDILTKEPHSVLKAIHVAKGAKRPAKGVQSSEFANLVYQLQLRGYIGLQQIDLARKAMKELEESASGSGGESITEMYRQLGEKITEEIERLKTAGDTKRINDVRKSLETFLTDIFKRKDQTYGSLVWIGETYYGMGQGASENPTVARGYYDKAAAAFEEILKRQDATGEFIPGNFQVGITLRLINCKREQGEYEAAMKLLAPIVKEKDNSPEVQFEAASLLQAWAASGQGDNNKKYLEAINGMELENGGVIRGWNYLARLLQNSLDSPGREDLKKMYQKMYFDAQYNKVDSLRKYAIAVNDASSLERTKSEINVFGQTNVDLPDDVWERFNQLYRQVQIDMGEDPQDLARRMSASETVAANDATALKTETPADTRQKVAQQPTEQTAGGSNTMIIVLLLLVGVGGAVAFYFFGLKPGKKAPRPSYQLATNVTIPSDIPAPAPPSPKPSRSEPSKSSLPDVAVGKPRSKSEPEKTRNRQSTEKTDSNKSDSGNEKRKLTPEQIAARKAKLAQMSPEEIAARKAAIAKKKAAQAKQQKQSRPRPESESQDS</sequence>
<evidence type="ECO:0000313" key="5">
    <source>
        <dbReference type="Proteomes" id="UP000263642"/>
    </source>
</evidence>